<reference evidence="1 2" key="1">
    <citation type="submission" date="2022-05" db="EMBL/GenBank/DDBJ databases">
        <authorList>
            <consortium name="Genoscope - CEA"/>
            <person name="William W."/>
        </authorList>
    </citation>
    <scope>NUCLEOTIDE SEQUENCE [LARGE SCALE GENOMIC DNA]</scope>
</reference>
<sequence>MAQDKGSHHTFQRKAGRLWYKRCNFLHQECCSDPSNNRLHPSFETASLGREKILIRRPRIVRGLYLGKEPLEYQKIPTPFRFSFQQGYNDITDQEQDKAKNFKGRIIYSQSMTVTLCSLQTKQVNCGQFKRDRVVWKSDAVRPTNNSGTDQNWWKKELPLSCTTKVKQDADKLRLNAKISRQLQEKNLVQTDEEEALRGEYQKRTKQSVKCRSRN</sequence>
<gene>
    <name evidence="1" type="ORF">PEVE_00010059</name>
</gene>
<evidence type="ECO:0000313" key="2">
    <source>
        <dbReference type="Proteomes" id="UP001159427"/>
    </source>
</evidence>
<protein>
    <submittedName>
        <fullName evidence="1">Uncharacterized protein</fullName>
    </submittedName>
</protein>
<keyword evidence="2" id="KW-1185">Reference proteome</keyword>
<evidence type="ECO:0000313" key="1">
    <source>
        <dbReference type="EMBL" id="CAH3021135.1"/>
    </source>
</evidence>
<dbReference type="Proteomes" id="UP001159427">
    <property type="component" value="Unassembled WGS sequence"/>
</dbReference>
<comment type="caution">
    <text evidence="1">The sequence shown here is derived from an EMBL/GenBank/DDBJ whole genome shotgun (WGS) entry which is preliminary data.</text>
</comment>
<accession>A0ABN8LV14</accession>
<dbReference type="EMBL" id="CALNXI010000170">
    <property type="protein sequence ID" value="CAH3021135.1"/>
    <property type="molecule type" value="Genomic_DNA"/>
</dbReference>
<name>A0ABN8LV14_9CNID</name>
<proteinExistence type="predicted"/>
<organism evidence="1 2">
    <name type="scientific">Porites evermanni</name>
    <dbReference type="NCBI Taxonomy" id="104178"/>
    <lineage>
        <taxon>Eukaryota</taxon>
        <taxon>Metazoa</taxon>
        <taxon>Cnidaria</taxon>
        <taxon>Anthozoa</taxon>
        <taxon>Hexacorallia</taxon>
        <taxon>Scleractinia</taxon>
        <taxon>Fungiina</taxon>
        <taxon>Poritidae</taxon>
        <taxon>Porites</taxon>
    </lineage>
</organism>